<dbReference type="RefSeq" id="WP_015898066.1">
    <property type="nucleotide sequence ID" value="NC_012483.1"/>
</dbReference>
<name>C1F4H5_ACIC5</name>
<dbReference type="KEGG" id="aca:ACP_3019"/>
<feature type="transmembrane region" description="Helical" evidence="1">
    <location>
        <begin position="12"/>
        <end position="36"/>
    </location>
</feature>
<sequence length="123" mass="13517">MRWTDQQMDNIIANMLRAGVMTAAAIVLLGGVMYLFQHPGAAPDYGVFHGEVAQLRDPVGIVKTALQGHARSIIQFGLLLLIATPIVRVFLCVVGFFSQRDRLYVAVSLMVLCVLLYSVIFGH</sequence>
<dbReference type="InterPro" id="IPR012861">
    <property type="entry name" value="DUF1634"/>
</dbReference>
<keyword evidence="1" id="KW-1133">Transmembrane helix</keyword>
<organism evidence="2 3">
    <name type="scientific">Acidobacterium capsulatum (strain ATCC 51196 / DSM 11244 / BCRC 80197 / JCM 7670 / NBRC 15755 / NCIMB 13165 / 161)</name>
    <dbReference type="NCBI Taxonomy" id="240015"/>
    <lineage>
        <taxon>Bacteria</taxon>
        <taxon>Pseudomonadati</taxon>
        <taxon>Acidobacteriota</taxon>
        <taxon>Terriglobia</taxon>
        <taxon>Terriglobales</taxon>
        <taxon>Acidobacteriaceae</taxon>
        <taxon>Acidobacterium</taxon>
    </lineage>
</organism>
<gene>
    <name evidence="2" type="ordered locus">ACP_3019</name>
</gene>
<reference evidence="2 3" key="1">
    <citation type="journal article" date="2009" name="Appl. Environ. Microbiol.">
        <title>Three genomes from the phylum Acidobacteria provide insight into the lifestyles of these microorganisms in soils.</title>
        <authorList>
            <person name="Ward N.L."/>
            <person name="Challacombe J.F."/>
            <person name="Janssen P.H."/>
            <person name="Henrissat B."/>
            <person name="Coutinho P.M."/>
            <person name="Wu M."/>
            <person name="Xie G."/>
            <person name="Haft D.H."/>
            <person name="Sait M."/>
            <person name="Badger J."/>
            <person name="Barabote R.D."/>
            <person name="Bradley B."/>
            <person name="Brettin T.S."/>
            <person name="Brinkac L.M."/>
            <person name="Bruce D."/>
            <person name="Creasy T."/>
            <person name="Daugherty S.C."/>
            <person name="Davidsen T.M."/>
            <person name="DeBoy R.T."/>
            <person name="Detter J.C."/>
            <person name="Dodson R.J."/>
            <person name="Durkin A.S."/>
            <person name="Ganapathy A."/>
            <person name="Gwinn-Giglio M."/>
            <person name="Han C.S."/>
            <person name="Khouri H."/>
            <person name="Kiss H."/>
            <person name="Kothari S.P."/>
            <person name="Madupu R."/>
            <person name="Nelson K.E."/>
            <person name="Nelson W.C."/>
            <person name="Paulsen I."/>
            <person name="Penn K."/>
            <person name="Ren Q."/>
            <person name="Rosovitz M.J."/>
            <person name="Selengut J.D."/>
            <person name="Shrivastava S."/>
            <person name="Sullivan S.A."/>
            <person name="Tapia R."/>
            <person name="Thompson L.S."/>
            <person name="Watkins K.L."/>
            <person name="Yang Q."/>
            <person name="Yu C."/>
            <person name="Zafar N."/>
            <person name="Zhou L."/>
            <person name="Kuske C.R."/>
        </authorList>
    </citation>
    <scope>NUCLEOTIDE SEQUENCE [LARGE SCALE GENOMIC DNA]</scope>
    <source>
        <strain evidence="3">ATCC 51196 / DSM 11244 / BCRC 80197 / JCM 7670 / NBRC 15755 / NCIMB 13165 / 161</strain>
    </source>
</reference>
<protein>
    <recommendedName>
        <fullName evidence="4">DUF1634 domain-containing protein</fullName>
    </recommendedName>
</protein>
<dbReference type="OrthoDB" id="122097at2"/>
<keyword evidence="1" id="KW-0812">Transmembrane</keyword>
<evidence type="ECO:0000256" key="1">
    <source>
        <dbReference type="SAM" id="Phobius"/>
    </source>
</evidence>
<dbReference type="Proteomes" id="UP000002207">
    <property type="component" value="Chromosome"/>
</dbReference>
<keyword evidence="1" id="KW-0472">Membrane</keyword>
<proteinExistence type="predicted"/>
<keyword evidence="3" id="KW-1185">Reference proteome</keyword>
<dbReference type="HOGENOM" id="CLU_140339_0_0_0"/>
<dbReference type="eggNOG" id="COG4272">
    <property type="taxonomic scope" value="Bacteria"/>
</dbReference>
<feature type="transmembrane region" description="Helical" evidence="1">
    <location>
        <begin position="73"/>
        <end position="96"/>
    </location>
</feature>
<dbReference type="STRING" id="240015.ACP_3019"/>
<evidence type="ECO:0008006" key="4">
    <source>
        <dbReference type="Google" id="ProtNLM"/>
    </source>
</evidence>
<dbReference type="InParanoid" id="C1F4H5"/>
<dbReference type="AlphaFoldDB" id="C1F4H5"/>
<feature type="transmembrane region" description="Helical" evidence="1">
    <location>
        <begin position="103"/>
        <end position="121"/>
    </location>
</feature>
<accession>C1F4H5</accession>
<dbReference type="Pfam" id="PF07843">
    <property type="entry name" value="DUF1634"/>
    <property type="match status" value="1"/>
</dbReference>
<dbReference type="EMBL" id="CP001472">
    <property type="protein sequence ID" value="ACO32147.1"/>
    <property type="molecule type" value="Genomic_DNA"/>
</dbReference>
<evidence type="ECO:0000313" key="2">
    <source>
        <dbReference type="EMBL" id="ACO32147.1"/>
    </source>
</evidence>
<evidence type="ECO:0000313" key="3">
    <source>
        <dbReference type="Proteomes" id="UP000002207"/>
    </source>
</evidence>